<name>A0A182FHX9_ANOAL</name>
<keyword evidence="7" id="KW-1185">Reference proteome</keyword>
<dbReference type="SMART" id="SM00692">
    <property type="entry name" value="DM3"/>
    <property type="match status" value="1"/>
</dbReference>
<organism evidence="6 7">
    <name type="scientific">Anopheles albimanus</name>
    <name type="common">New world malaria mosquito</name>
    <dbReference type="NCBI Taxonomy" id="7167"/>
    <lineage>
        <taxon>Eukaryota</taxon>
        <taxon>Metazoa</taxon>
        <taxon>Ecdysozoa</taxon>
        <taxon>Arthropoda</taxon>
        <taxon>Hexapoda</taxon>
        <taxon>Insecta</taxon>
        <taxon>Pterygota</taxon>
        <taxon>Neoptera</taxon>
        <taxon>Endopterygota</taxon>
        <taxon>Diptera</taxon>
        <taxon>Nematocera</taxon>
        <taxon>Culicoidea</taxon>
        <taxon>Culicidae</taxon>
        <taxon>Anophelinae</taxon>
        <taxon>Anopheles</taxon>
    </lineage>
</organism>
<dbReference type="GO" id="GO:0043565">
    <property type="term" value="F:sequence-specific DNA binding"/>
    <property type="evidence" value="ECO:0007669"/>
    <property type="project" value="InterPro"/>
</dbReference>
<keyword evidence="1" id="KW-0479">Metal-binding</keyword>
<dbReference type="InterPro" id="IPR006612">
    <property type="entry name" value="THAP_Znf"/>
</dbReference>
<evidence type="ECO:0000256" key="2">
    <source>
        <dbReference type="ARBA" id="ARBA00022771"/>
    </source>
</evidence>
<dbReference type="AlphaFoldDB" id="A0A182FHX9"/>
<dbReference type="SMART" id="SM00980">
    <property type="entry name" value="THAP"/>
    <property type="match status" value="1"/>
</dbReference>
<feature type="region of interest" description="Disordered" evidence="5">
    <location>
        <begin position="86"/>
        <end position="105"/>
    </location>
</feature>
<keyword evidence="4" id="KW-0238">DNA-binding</keyword>
<keyword evidence="3" id="KW-0862">Zinc</keyword>
<dbReference type="RefSeq" id="XP_035791902.1">
    <property type="nucleotide sequence ID" value="XM_035936009.1"/>
</dbReference>
<dbReference type="InterPro" id="IPR026516">
    <property type="entry name" value="THAP1/10"/>
</dbReference>
<reference evidence="6" key="2">
    <citation type="submission" date="2022-08" db="UniProtKB">
        <authorList>
            <consortium name="EnsemblMetazoa"/>
        </authorList>
    </citation>
    <scope>IDENTIFICATION</scope>
    <source>
        <strain evidence="6">STECLA/ALBI9_A</strain>
    </source>
</reference>
<evidence type="ECO:0000313" key="6">
    <source>
        <dbReference type="EnsemblMetazoa" id="AALB006123-PA"/>
    </source>
</evidence>
<dbReference type="KEGG" id="aali:118466516"/>
<evidence type="ECO:0000256" key="1">
    <source>
        <dbReference type="ARBA" id="ARBA00022723"/>
    </source>
</evidence>
<protein>
    <submittedName>
        <fullName evidence="6">Uncharacterized protein</fullName>
    </submittedName>
</protein>
<dbReference type="GeneID" id="118466516"/>
<accession>A0A182FHX9</accession>
<dbReference type="Proteomes" id="UP000069272">
    <property type="component" value="Chromosome 3L"/>
</dbReference>
<sequence>MRNCFVLGCDNAHRDNPRRAMFYIPKDPEMFEKWREALPKHRELKLHDRVCEKHFRPSDIIRNWTHTINGLTAVLPRKKPTLLPSAIPLPEEPLKRKKPTKSVDKDQRMVPVEIESPAERQVEVIELSICAPNDVEEQSIEPVVEEVAPVFDELYDNIYDVELPSPLWGIHRDPGRKYVAFTRFDWESGGGDEGALDRTTALIEETARIRVWHKGNLALDCDAPELLPIAALLEKIEEAISRGDNPLELNLNDIGMTFD</sequence>
<evidence type="ECO:0000256" key="3">
    <source>
        <dbReference type="ARBA" id="ARBA00022833"/>
    </source>
</evidence>
<proteinExistence type="predicted"/>
<reference evidence="6 7" key="1">
    <citation type="journal article" date="2017" name="G3 (Bethesda)">
        <title>The Physical Genome Mapping of Anopheles albimanus Corrected Scaffold Misassemblies and Identified Interarm Rearrangements in Genus Anopheles.</title>
        <authorList>
            <person name="Artemov G.N."/>
            <person name="Peery A.N."/>
            <person name="Jiang X."/>
            <person name="Tu Z."/>
            <person name="Stegniy V.N."/>
            <person name="Sharakhova M.V."/>
            <person name="Sharakhov I.V."/>
        </authorList>
    </citation>
    <scope>NUCLEOTIDE SEQUENCE [LARGE SCALE GENOMIC DNA]</scope>
    <source>
        <strain evidence="6 7">ALBI9_A</strain>
    </source>
</reference>
<dbReference type="Pfam" id="PF05485">
    <property type="entry name" value="THAP"/>
    <property type="match status" value="1"/>
</dbReference>
<dbReference type="GO" id="GO:0008270">
    <property type="term" value="F:zinc ion binding"/>
    <property type="evidence" value="ECO:0007669"/>
    <property type="project" value="UniProtKB-KW"/>
</dbReference>
<evidence type="ECO:0000313" key="7">
    <source>
        <dbReference type="Proteomes" id="UP000069272"/>
    </source>
</evidence>
<dbReference type="SUPFAM" id="SSF57716">
    <property type="entry name" value="Glucocorticoid receptor-like (DNA-binding domain)"/>
    <property type="match status" value="1"/>
</dbReference>
<dbReference type="PANTHER" id="PTHR46600:SF11">
    <property type="entry name" value="THAP DOMAIN-CONTAINING PROTEIN 10"/>
    <property type="match status" value="1"/>
</dbReference>
<dbReference type="Gene3D" id="6.20.210.20">
    <property type="entry name" value="THAP domain"/>
    <property type="match status" value="1"/>
</dbReference>
<dbReference type="VEuPathDB" id="VectorBase:AALB006123"/>
<dbReference type="EnsemblMetazoa" id="AALB006123-RA">
    <property type="protein sequence ID" value="AALB006123-PA"/>
    <property type="gene ID" value="AALB006123"/>
</dbReference>
<evidence type="ECO:0000256" key="5">
    <source>
        <dbReference type="SAM" id="MobiDB-lite"/>
    </source>
</evidence>
<keyword evidence="2" id="KW-0863">Zinc-finger</keyword>
<dbReference type="PANTHER" id="PTHR46600">
    <property type="entry name" value="THAP DOMAIN-CONTAINING"/>
    <property type="match status" value="1"/>
</dbReference>
<dbReference type="PROSITE" id="PS50950">
    <property type="entry name" value="ZF_THAP"/>
    <property type="match status" value="1"/>
</dbReference>
<dbReference type="VEuPathDB" id="VectorBase:AALB20_033565"/>
<dbReference type="OrthoDB" id="7331812at2759"/>
<dbReference type="InterPro" id="IPR038441">
    <property type="entry name" value="THAP_Znf_sf"/>
</dbReference>
<evidence type="ECO:0000256" key="4">
    <source>
        <dbReference type="ARBA" id="ARBA00023125"/>
    </source>
</evidence>